<dbReference type="EMBL" id="WOFE01000001">
    <property type="protein sequence ID" value="MBM5570266.1"/>
    <property type="molecule type" value="Genomic_DNA"/>
</dbReference>
<sequence>MPLQLTLPEPDPNLARSVETNPLHLREWLIGLPTGNVMEAGRLLLDALATLNRVKLEAEDRAKLLDEYQNSLEMLTGAFETAYASPGLPMKDSARQAAQLALNLWLEMGLGWKQALMDKVEKKFSFFTSTKMIPILMQSVLYCFWRTFQVCTRLFQPLPMGVWGEIHQVFRYAVENKYLDERKSDNPKEKASRSIATIYKQILLLALADPQRFSGPELDKIIEIIEGYALYAHFQPVSKLNSSAGFFLIELDLDRPPQFVGHRSLDHLTGQCLLFDTIELAKKLHKAESNVELKVPLAHDRQKVQMWLELLRRVIRQWSISPQRLYQRIPAQSSVEVVLGLPISVLHLNGGMPLQPSLGAHHLSAAFAAIDVAEMQPIPWQVINESPGGYAILARDLPSEQARPGEIVAIRAASDAGWMVASIRWLQQRHDGATEMGLQVMSAKAQPVLVRPLGNGETQYQAALLLPSIAALKQSQRVVAVKGCYTPLREFSVVHSSGDESKIRSAKLIEQQMGYDLFEYTTD</sequence>
<organism evidence="1 2">
    <name type="scientific">Deefgea chitinilytica</name>
    <dbReference type="NCBI Taxonomy" id="570276"/>
    <lineage>
        <taxon>Bacteria</taxon>
        <taxon>Pseudomonadati</taxon>
        <taxon>Pseudomonadota</taxon>
        <taxon>Betaproteobacteria</taxon>
        <taxon>Neisseriales</taxon>
        <taxon>Chitinibacteraceae</taxon>
        <taxon>Deefgea</taxon>
    </lineage>
</organism>
<protein>
    <recommendedName>
        <fullName evidence="3">GTPase</fullName>
    </recommendedName>
</protein>
<evidence type="ECO:0008006" key="3">
    <source>
        <dbReference type="Google" id="ProtNLM"/>
    </source>
</evidence>
<keyword evidence="2" id="KW-1185">Reference proteome</keyword>
<name>A0ABS2C7Z1_9NEIS</name>
<accession>A0ABS2C7Z1</accession>
<gene>
    <name evidence="1" type="ORF">GM173_01605</name>
</gene>
<evidence type="ECO:0000313" key="1">
    <source>
        <dbReference type="EMBL" id="MBM5570266.1"/>
    </source>
</evidence>
<reference evidence="1 2" key="1">
    <citation type="submission" date="2019-11" db="EMBL/GenBank/DDBJ databases">
        <title>Novel Deefgea species.</title>
        <authorList>
            <person name="Han J.-H."/>
        </authorList>
    </citation>
    <scope>NUCLEOTIDE SEQUENCE [LARGE SCALE GENOMIC DNA]</scope>
    <source>
        <strain evidence="1 2">LMG 24817</strain>
    </source>
</reference>
<evidence type="ECO:0000313" key="2">
    <source>
        <dbReference type="Proteomes" id="UP001195660"/>
    </source>
</evidence>
<comment type="caution">
    <text evidence="1">The sequence shown here is derived from an EMBL/GenBank/DDBJ whole genome shotgun (WGS) entry which is preliminary data.</text>
</comment>
<proteinExistence type="predicted"/>
<dbReference type="Proteomes" id="UP001195660">
    <property type="component" value="Unassembled WGS sequence"/>
</dbReference>
<dbReference type="RefSeq" id="WP_203569576.1">
    <property type="nucleotide sequence ID" value="NZ_WOFE01000001.1"/>
</dbReference>